<dbReference type="InterPro" id="IPR017871">
    <property type="entry name" value="ABC_transporter-like_CS"/>
</dbReference>
<evidence type="ECO:0000256" key="3">
    <source>
        <dbReference type="ARBA" id="ARBA00022840"/>
    </source>
</evidence>
<dbReference type="PROSITE" id="PS00211">
    <property type="entry name" value="ABC_TRANSPORTER_1"/>
    <property type="match status" value="1"/>
</dbReference>
<feature type="domain" description="ABC transporter" evidence="5">
    <location>
        <begin position="3"/>
        <end position="236"/>
    </location>
</feature>
<organism evidence="6 7">
    <name type="scientific">Desulfosporosinus hippei DSM 8344</name>
    <dbReference type="NCBI Taxonomy" id="1121419"/>
    <lineage>
        <taxon>Bacteria</taxon>
        <taxon>Bacillati</taxon>
        <taxon>Bacillota</taxon>
        <taxon>Clostridia</taxon>
        <taxon>Eubacteriales</taxon>
        <taxon>Desulfitobacteriaceae</taxon>
        <taxon>Desulfosporosinus</taxon>
    </lineage>
</organism>
<protein>
    <submittedName>
        <fullName evidence="6">Iron complex transport system ATP-binding protein</fullName>
    </submittedName>
</protein>
<dbReference type="PROSITE" id="PS50893">
    <property type="entry name" value="ABC_TRANSPORTER_2"/>
    <property type="match status" value="1"/>
</dbReference>
<evidence type="ECO:0000256" key="4">
    <source>
        <dbReference type="ARBA" id="ARBA00022967"/>
    </source>
</evidence>
<keyword evidence="2" id="KW-0547">Nucleotide-binding</keyword>
<dbReference type="OrthoDB" id="9799337at2"/>
<dbReference type="PANTHER" id="PTHR42794:SF1">
    <property type="entry name" value="HEMIN IMPORT ATP-BINDING PROTEIN HMUV"/>
    <property type="match status" value="1"/>
</dbReference>
<dbReference type="Proteomes" id="UP000198656">
    <property type="component" value="Unassembled WGS sequence"/>
</dbReference>
<dbReference type="FunFam" id="3.40.50.300:FF:000134">
    <property type="entry name" value="Iron-enterobactin ABC transporter ATP-binding protein"/>
    <property type="match status" value="1"/>
</dbReference>
<dbReference type="Gene3D" id="3.40.50.300">
    <property type="entry name" value="P-loop containing nucleotide triphosphate hydrolases"/>
    <property type="match status" value="1"/>
</dbReference>
<gene>
    <name evidence="6" type="ORF">SAMN05443529_102117</name>
</gene>
<evidence type="ECO:0000313" key="6">
    <source>
        <dbReference type="EMBL" id="SDG30842.1"/>
    </source>
</evidence>
<dbReference type="AlphaFoldDB" id="A0A1G7T6Z0"/>
<keyword evidence="1" id="KW-0813">Transport</keyword>
<dbReference type="InterPro" id="IPR003439">
    <property type="entry name" value="ABC_transporter-like_ATP-bd"/>
</dbReference>
<evidence type="ECO:0000259" key="5">
    <source>
        <dbReference type="PROSITE" id="PS50893"/>
    </source>
</evidence>
<accession>A0A1G7T6Z0</accession>
<dbReference type="InterPro" id="IPR003593">
    <property type="entry name" value="AAA+_ATPase"/>
</dbReference>
<keyword evidence="3 6" id="KW-0067">ATP-binding</keyword>
<dbReference type="Pfam" id="PF00005">
    <property type="entry name" value="ABC_tran"/>
    <property type="match status" value="1"/>
</dbReference>
<dbReference type="PANTHER" id="PTHR42794">
    <property type="entry name" value="HEMIN IMPORT ATP-BINDING PROTEIN HMUV"/>
    <property type="match status" value="1"/>
</dbReference>
<evidence type="ECO:0000256" key="2">
    <source>
        <dbReference type="ARBA" id="ARBA00022741"/>
    </source>
</evidence>
<dbReference type="SUPFAM" id="SSF52540">
    <property type="entry name" value="P-loop containing nucleoside triphosphate hydrolases"/>
    <property type="match status" value="1"/>
</dbReference>
<sequence length="250" mass="27464">MILSVNGVEFNYRSRIILDKVGFAVQKGEFLSILGNNGAGKSTLLKTLNRILLPKKGSILLDNQEVSKLSRLAIALKMAYVSQHYESNRQTVFDAVLLGRKPHIKWEAAASDLALVQGVLAKTGLEEYALRYLDELSGGELQKVIIARALAQEPEVLLLDEPTSNLDLRNQIEVLRTIQTAAKEKNIAVVAVMHDLNLALRFSDKFLLLQNTKVFAAGGPEVMTAANISQAYGVPVSVERVQNQMVVIPT</sequence>
<proteinExistence type="predicted"/>
<evidence type="ECO:0000256" key="1">
    <source>
        <dbReference type="ARBA" id="ARBA00022448"/>
    </source>
</evidence>
<keyword evidence="7" id="KW-1185">Reference proteome</keyword>
<dbReference type="CDD" id="cd03214">
    <property type="entry name" value="ABC_Iron-Siderophores_B12_Hemin"/>
    <property type="match status" value="1"/>
</dbReference>
<name>A0A1G7T6Z0_9FIRM</name>
<dbReference type="RefSeq" id="WP_092329376.1">
    <property type="nucleotide sequence ID" value="NZ_FNCP01000002.1"/>
</dbReference>
<evidence type="ECO:0000313" key="7">
    <source>
        <dbReference type="Proteomes" id="UP000198656"/>
    </source>
</evidence>
<dbReference type="GO" id="GO:0005524">
    <property type="term" value="F:ATP binding"/>
    <property type="evidence" value="ECO:0007669"/>
    <property type="project" value="UniProtKB-KW"/>
</dbReference>
<reference evidence="7" key="1">
    <citation type="submission" date="2016-10" db="EMBL/GenBank/DDBJ databases">
        <authorList>
            <person name="Varghese N."/>
            <person name="Submissions S."/>
        </authorList>
    </citation>
    <scope>NUCLEOTIDE SEQUENCE [LARGE SCALE GENOMIC DNA]</scope>
    <source>
        <strain evidence="7">DSM 8344</strain>
    </source>
</reference>
<dbReference type="SMART" id="SM00382">
    <property type="entry name" value="AAA"/>
    <property type="match status" value="1"/>
</dbReference>
<dbReference type="GO" id="GO:0016887">
    <property type="term" value="F:ATP hydrolysis activity"/>
    <property type="evidence" value="ECO:0007669"/>
    <property type="project" value="InterPro"/>
</dbReference>
<dbReference type="InterPro" id="IPR027417">
    <property type="entry name" value="P-loop_NTPase"/>
</dbReference>
<dbReference type="EMBL" id="FNCP01000002">
    <property type="protein sequence ID" value="SDG30842.1"/>
    <property type="molecule type" value="Genomic_DNA"/>
</dbReference>
<dbReference type="STRING" id="1121419.SAMN05443529_102117"/>
<keyword evidence="4" id="KW-1278">Translocase</keyword>